<dbReference type="Pfam" id="PF01381">
    <property type="entry name" value="HTH_3"/>
    <property type="match status" value="1"/>
</dbReference>
<dbReference type="InterPro" id="IPR010982">
    <property type="entry name" value="Lambda_DNA-bd_dom_sf"/>
</dbReference>
<keyword evidence="1" id="KW-0238">DNA-binding</keyword>
<evidence type="ECO:0000256" key="1">
    <source>
        <dbReference type="ARBA" id="ARBA00023125"/>
    </source>
</evidence>
<keyword evidence="4" id="KW-1185">Reference proteome</keyword>
<dbReference type="SUPFAM" id="SSF47413">
    <property type="entry name" value="lambda repressor-like DNA-binding domains"/>
    <property type="match status" value="1"/>
</dbReference>
<dbReference type="PROSITE" id="PS50943">
    <property type="entry name" value="HTH_CROC1"/>
    <property type="match status" value="1"/>
</dbReference>
<dbReference type="InterPro" id="IPR013430">
    <property type="entry name" value="Toxin_antidote_HigA"/>
</dbReference>
<dbReference type="GO" id="GO:0003677">
    <property type="term" value="F:DNA binding"/>
    <property type="evidence" value="ECO:0007669"/>
    <property type="project" value="UniProtKB-KW"/>
</dbReference>
<dbReference type="Proteomes" id="UP000295371">
    <property type="component" value="Unassembled WGS sequence"/>
</dbReference>
<dbReference type="Gene3D" id="1.10.260.40">
    <property type="entry name" value="lambda repressor-like DNA-binding domains"/>
    <property type="match status" value="1"/>
</dbReference>
<dbReference type="NCBIfam" id="TIGR02607">
    <property type="entry name" value="antidote_HigA"/>
    <property type="match status" value="1"/>
</dbReference>
<feature type="domain" description="HTH cro/C1-type" evidence="2">
    <location>
        <begin position="25"/>
        <end position="72"/>
    </location>
</feature>
<protein>
    <submittedName>
        <fullName evidence="3">Addiction module HigA family antidote</fullName>
    </submittedName>
</protein>
<evidence type="ECO:0000313" key="3">
    <source>
        <dbReference type="EMBL" id="TDT32714.1"/>
    </source>
</evidence>
<dbReference type="OrthoDB" id="3174593at2"/>
<proteinExistence type="predicted"/>
<dbReference type="RefSeq" id="WP_133753321.1">
    <property type="nucleotide sequence ID" value="NZ_CP171129.1"/>
</dbReference>
<dbReference type="AlphaFoldDB" id="A0A4R7J648"/>
<dbReference type="EMBL" id="SOAW01000001">
    <property type="protein sequence ID" value="TDT32714.1"/>
    <property type="molecule type" value="Genomic_DNA"/>
</dbReference>
<gene>
    <name evidence="3" type="ORF">CLV29_0300</name>
</gene>
<comment type="caution">
    <text evidence="3">The sequence shown here is derived from an EMBL/GenBank/DDBJ whole genome shotgun (WGS) entry which is preliminary data.</text>
</comment>
<dbReference type="InterPro" id="IPR001387">
    <property type="entry name" value="Cro/C1-type_HTH"/>
</dbReference>
<accession>A0A4R7J648</accession>
<dbReference type="PANTHER" id="PTHR36924:SF1">
    <property type="entry name" value="ANTITOXIN HIGA-1"/>
    <property type="match status" value="1"/>
</dbReference>
<evidence type="ECO:0000259" key="2">
    <source>
        <dbReference type="PROSITE" id="PS50943"/>
    </source>
</evidence>
<sequence>MTTASKAHDPITPGEILLTEFLEPLGITQYRLAQATGLPQTRISEIVRGKRAITTDTALRLSKALGVDDRFWINIQTDYDLEVERDLHGAELAKVTTLVAN</sequence>
<dbReference type="SMART" id="SM00530">
    <property type="entry name" value="HTH_XRE"/>
    <property type="match status" value="1"/>
</dbReference>
<name>A0A4R7J648_9ACTN</name>
<dbReference type="CDD" id="cd00093">
    <property type="entry name" value="HTH_XRE"/>
    <property type="match status" value="1"/>
</dbReference>
<evidence type="ECO:0000313" key="4">
    <source>
        <dbReference type="Proteomes" id="UP000295371"/>
    </source>
</evidence>
<dbReference type="PANTHER" id="PTHR36924">
    <property type="entry name" value="ANTITOXIN HIGA-1"/>
    <property type="match status" value="1"/>
</dbReference>
<reference evidence="3 4" key="1">
    <citation type="submission" date="2019-03" db="EMBL/GenBank/DDBJ databases">
        <title>Genomic Encyclopedia of Archaeal and Bacterial Type Strains, Phase II (KMG-II): from individual species to whole genera.</title>
        <authorList>
            <person name="Goeker M."/>
        </authorList>
    </citation>
    <scope>NUCLEOTIDE SEQUENCE [LARGE SCALE GENOMIC DNA]</scope>
    <source>
        <strain evidence="3 4">DSM 24323</strain>
    </source>
</reference>
<organism evidence="3 4">
    <name type="scientific">Naumannella halotolerans</name>
    <dbReference type="NCBI Taxonomy" id="993414"/>
    <lineage>
        <taxon>Bacteria</taxon>
        <taxon>Bacillati</taxon>
        <taxon>Actinomycetota</taxon>
        <taxon>Actinomycetes</taxon>
        <taxon>Propionibacteriales</taxon>
        <taxon>Propionibacteriaceae</taxon>
        <taxon>Naumannella</taxon>
    </lineage>
</organism>